<feature type="signal peptide" evidence="1">
    <location>
        <begin position="1"/>
        <end position="19"/>
    </location>
</feature>
<dbReference type="HOGENOM" id="CLU_727418_0_0_14"/>
<dbReference type="AlphaFoldDB" id="W6A7I3"/>
<protein>
    <recommendedName>
        <fullName evidence="4">Lipoprotein</fullName>
    </recommendedName>
</protein>
<dbReference type="STRING" id="1276246.SCULI_v1c06000"/>
<evidence type="ECO:0000256" key="1">
    <source>
        <dbReference type="SAM" id="SignalP"/>
    </source>
</evidence>
<dbReference type="RefSeq" id="WP_025363176.1">
    <property type="nucleotide sequence ID" value="NZ_CP006681.1"/>
</dbReference>
<evidence type="ECO:0000313" key="2">
    <source>
        <dbReference type="EMBL" id="AHI52941.1"/>
    </source>
</evidence>
<dbReference type="Proteomes" id="UP000019267">
    <property type="component" value="Chromosome"/>
</dbReference>
<evidence type="ECO:0008006" key="4">
    <source>
        <dbReference type="Google" id="ProtNLM"/>
    </source>
</evidence>
<keyword evidence="1" id="KW-0732">Signal</keyword>
<proteinExistence type="predicted"/>
<dbReference type="KEGG" id="scq:SCULI_v1c06000"/>
<feature type="chain" id="PRO_5004875708" description="Lipoprotein" evidence="1">
    <location>
        <begin position="20"/>
        <end position="380"/>
    </location>
</feature>
<keyword evidence="3" id="KW-1185">Reference proteome</keyword>
<name>W6A7I3_9MOLU</name>
<sequence>MKKLLCLLGSLSLVATSSATVVACGEPNVSANIQKILNAIKPILNTRYSEAIAEDVLINRALDAAKAAHTSVVEDEKDPSIEVGTIYINITTLSTSDKMIEFKVTIKECLWVLGEGNYMWSEYTTHITTLFGEELREFEVKLENNGGLTSPINEMEITAFEPERIYISSKDNQELPTNLEVITSNEQKLVARWEKSNNTSLYIISGLVASNAEYLQINAPGFEAAKIKVQIDGPQDPYIDLNEQDLKKLYNEIHQKWDYSFIQWEIDVKALFDRNKVDYTIDSDGSLIPGDTQEAKELYEWFSQNSESVYLAYQYYIDLCEITYRYYLLTQKNIEENGWPIKEYKDLKYYIEDYLTGLTTYPKGLDEYKNNVLDRTKNLG</sequence>
<evidence type="ECO:0000313" key="3">
    <source>
        <dbReference type="Proteomes" id="UP000019267"/>
    </source>
</evidence>
<reference evidence="2 3" key="1">
    <citation type="journal article" date="2014" name="Genome Biol. Evol.">
        <title>Molecular evolution of the substrate utilization strategies and putative virulence factors in mosquito-associated Spiroplasma species.</title>
        <authorList>
            <person name="Chang T.H."/>
            <person name="Lo W.S."/>
            <person name="Ku C."/>
            <person name="Chen L.L."/>
            <person name="Kuo C.H."/>
        </authorList>
    </citation>
    <scope>NUCLEOTIDE SEQUENCE [LARGE SCALE GENOMIC DNA]</scope>
    <source>
        <strain evidence="2">AES-1</strain>
    </source>
</reference>
<gene>
    <name evidence="2" type="ORF">SCULI_v1c06000</name>
</gene>
<organism evidence="2 3">
    <name type="scientific">Spiroplasma culicicola AES-1</name>
    <dbReference type="NCBI Taxonomy" id="1276246"/>
    <lineage>
        <taxon>Bacteria</taxon>
        <taxon>Bacillati</taxon>
        <taxon>Mycoplasmatota</taxon>
        <taxon>Mollicutes</taxon>
        <taxon>Entomoplasmatales</taxon>
        <taxon>Spiroplasmataceae</taxon>
        <taxon>Spiroplasma</taxon>
    </lineage>
</organism>
<dbReference type="NCBIfam" id="NF038029">
    <property type="entry name" value="LP_plasma"/>
    <property type="match status" value="1"/>
</dbReference>
<accession>W6A7I3</accession>
<dbReference type="EMBL" id="CP006681">
    <property type="protein sequence ID" value="AHI52941.1"/>
    <property type="molecule type" value="Genomic_DNA"/>
</dbReference>
<dbReference type="InterPro" id="IPR054816">
    <property type="entry name" value="Lipoprotein_mollicutes-type_CS"/>
</dbReference>
<dbReference type="PATRIC" id="fig|1276246.3.peg.599"/>
<dbReference type="PROSITE" id="PS51257">
    <property type="entry name" value="PROKAR_LIPOPROTEIN"/>
    <property type="match status" value="1"/>
</dbReference>